<dbReference type="GO" id="GO:0016985">
    <property type="term" value="F:mannan endo-1,4-beta-mannosidase activity"/>
    <property type="evidence" value="ECO:0007669"/>
    <property type="project" value="TreeGrafter"/>
</dbReference>
<dbReference type="Proteomes" id="UP000307999">
    <property type="component" value="Unassembled WGS sequence"/>
</dbReference>
<dbReference type="InterPro" id="IPR045053">
    <property type="entry name" value="MAN-like"/>
</dbReference>
<dbReference type="Pfam" id="PF26410">
    <property type="entry name" value="GH5_mannosidase"/>
    <property type="match status" value="1"/>
</dbReference>
<sequence>MLAQNQFVQVDGTQFLIGGKPYYFLGTNYWYGPLLGANAQGRERLIQELDHLQSIGINNLRVLVGAEKSDSSSVIQPALQTRPGEYNESLFNGLDFLLAEMAKRDMYAVLYLNNNWIWSGGMSQYLNWFGYGDVPDPFSEEHDWPDYMAYSQQFYSCKACVDAYHQHVKTVISRTNQVTGIPYNLDPTIMSWQLANEPRVFNVENQEAFNKWVNDSVELIETLAPYQLISTGSEGEAGSTMSLKLFEQNHQNNNIDYLTMHVWPKNWSWYDAFSENPDIEAALEKTFTYMDKHLAVAKRLNKPIVMSEFGFPREKESLASMSSVAQRDAYFLKIFDRLVKEADSSGALAGLNFWAYGGFGKANIENKGKWQPGDDYVGDPAQEPQGLNTVFASDSSTLELINQTTQKLSKH</sequence>
<evidence type="ECO:0000259" key="5">
    <source>
        <dbReference type="Pfam" id="PF26410"/>
    </source>
</evidence>
<proteinExistence type="predicted"/>
<feature type="domain" description="Glycoside hydrolase family 5" evidence="5">
    <location>
        <begin position="6"/>
        <end position="410"/>
    </location>
</feature>
<reference evidence="6 7" key="1">
    <citation type="submission" date="2019-04" db="EMBL/GenBank/DDBJ databases">
        <title>Thalassotalea guangxiensis sp. nov., isolated from sediment of the coastal wetland.</title>
        <authorList>
            <person name="Zheng S."/>
            <person name="Zhang D."/>
        </authorList>
    </citation>
    <scope>NUCLEOTIDE SEQUENCE [LARGE SCALE GENOMIC DNA]</scope>
    <source>
        <strain evidence="6 7">ZS-4</strain>
    </source>
</reference>
<gene>
    <name evidence="6" type="ORF">E8M12_14755</name>
</gene>
<evidence type="ECO:0000313" key="7">
    <source>
        <dbReference type="Proteomes" id="UP000307999"/>
    </source>
</evidence>
<evidence type="ECO:0000313" key="6">
    <source>
        <dbReference type="EMBL" id="TKB43568.1"/>
    </source>
</evidence>
<evidence type="ECO:0000256" key="3">
    <source>
        <dbReference type="ARBA" id="ARBA00022801"/>
    </source>
</evidence>
<dbReference type="OrthoDB" id="9801493at2"/>
<dbReference type="InterPro" id="IPR017853">
    <property type="entry name" value="GH"/>
</dbReference>
<evidence type="ECO:0000256" key="1">
    <source>
        <dbReference type="ARBA" id="ARBA00001678"/>
    </source>
</evidence>
<accession>A0A4U1B267</accession>
<comment type="catalytic activity">
    <reaction evidence="1">
        <text>Random hydrolysis of (1-&gt;4)-beta-D-mannosidic linkages in mannans, galactomannans and glucomannans.</text>
        <dbReference type="EC" id="3.2.1.78"/>
    </reaction>
</comment>
<dbReference type="InterPro" id="IPR001547">
    <property type="entry name" value="Glyco_hydro_5"/>
</dbReference>
<evidence type="ECO:0000256" key="4">
    <source>
        <dbReference type="ARBA" id="ARBA00023295"/>
    </source>
</evidence>
<keyword evidence="3" id="KW-0378">Hydrolase</keyword>
<comment type="caution">
    <text evidence="6">The sequence shown here is derived from an EMBL/GenBank/DDBJ whole genome shotgun (WGS) entry which is preliminary data.</text>
</comment>
<dbReference type="EMBL" id="SWDB01000037">
    <property type="protein sequence ID" value="TKB43568.1"/>
    <property type="molecule type" value="Genomic_DNA"/>
</dbReference>
<organism evidence="6 7">
    <name type="scientific">Thalassotalea mangrovi</name>
    <dbReference type="NCBI Taxonomy" id="2572245"/>
    <lineage>
        <taxon>Bacteria</taxon>
        <taxon>Pseudomonadati</taxon>
        <taxon>Pseudomonadota</taxon>
        <taxon>Gammaproteobacteria</taxon>
        <taxon>Alteromonadales</taxon>
        <taxon>Colwelliaceae</taxon>
        <taxon>Thalassotalea</taxon>
    </lineage>
</organism>
<dbReference type="SUPFAM" id="SSF51445">
    <property type="entry name" value="(Trans)glycosidases"/>
    <property type="match status" value="1"/>
</dbReference>
<dbReference type="EC" id="3.2.1.78" evidence="2"/>
<name>A0A4U1B267_9GAMM</name>
<evidence type="ECO:0000256" key="2">
    <source>
        <dbReference type="ARBA" id="ARBA00012706"/>
    </source>
</evidence>
<keyword evidence="7" id="KW-1185">Reference proteome</keyword>
<keyword evidence="4" id="KW-0326">Glycosidase</keyword>
<protein>
    <recommendedName>
        <fullName evidence="2">mannan endo-1,4-beta-mannosidase</fullName>
        <ecNumber evidence="2">3.2.1.78</ecNumber>
    </recommendedName>
</protein>
<dbReference type="PANTHER" id="PTHR31451">
    <property type="match status" value="1"/>
</dbReference>
<dbReference type="PANTHER" id="PTHR31451:SF40">
    <property type="entry name" value="GLYCOSIDE HYDROLASE FAMILY 5 DOMAIN-CONTAINING PROTEIN"/>
    <property type="match status" value="1"/>
</dbReference>
<dbReference type="Gene3D" id="3.20.20.80">
    <property type="entry name" value="Glycosidases"/>
    <property type="match status" value="1"/>
</dbReference>
<dbReference type="AlphaFoldDB" id="A0A4U1B267"/>